<dbReference type="InterPro" id="IPR011332">
    <property type="entry name" value="Ribosomal_zn-bd"/>
</dbReference>
<evidence type="ECO:0000313" key="7">
    <source>
        <dbReference type="Proteomes" id="UP000740557"/>
    </source>
</evidence>
<dbReference type="NCBIfam" id="TIGR01023">
    <property type="entry name" value="rpmG_bact"/>
    <property type="match status" value="1"/>
</dbReference>
<organism evidence="6 7">
    <name type="scientific">candidate division WWE3 bacterium</name>
    <dbReference type="NCBI Taxonomy" id="2053526"/>
    <lineage>
        <taxon>Bacteria</taxon>
        <taxon>Katanobacteria</taxon>
    </lineage>
</organism>
<name>A0A955EBC1_UNCKA</name>
<dbReference type="PANTHER" id="PTHR43168:SF2">
    <property type="entry name" value="LARGE RIBOSOMAL SUBUNIT PROTEIN BL33C"/>
    <property type="match status" value="1"/>
</dbReference>
<protein>
    <recommendedName>
        <fullName evidence="4 5">Large ribosomal subunit protein bL33</fullName>
    </recommendedName>
</protein>
<dbReference type="Pfam" id="PF00471">
    <property type="entry name" value="Ribosomal_L33"/>
    <property type="match status" value="1"/>
</dbReference>
<comment type="caution">
    <text evidence="6">The sequence shown here is derived from an EMBL/GenBank/DDBJ whole genome shotgun (WGS) entry which is preliminary data.</text>
</comment>
<evidence type="ECO:0000256" key="5">
    <source>
        <dbReference type="HAMAP-Rule" id="MF_00294"/>
    </source>
</evidence>
<dbReference type="AlphaFoldDB" id="A0A955EBC1"/>
<reference evidence="6" key="2">
    <citation type="journal article" date="2021" name="Microbiome">
        <title>Successional dynamics and alternative stable states in a saline activated sludge microbial community over 9 years.</title>
        <authorList>
            <person name="Wang Y."/>
            <person name="Ye J."/>
            <person name="Ju F."/>
            <person name="Liu L."/>
            <person name="Boyd J.A."/>
            <person name="Deng Y."/>
            <person name="Parks D.H."/>
            <person name="Jiang X."/>
            <person name="Yin X."/>
            <person name="Woodcroft B.J."/>
            <person name="Tyson G.W."/>
            <person name="Hugenholtz P."/>
            <person name="Polz M.F."/>
            <person name="Zhang T."/>
        </authorList>
    </citation>
    <scope>NUCLEOTIDE SEQUENCE</scope>
    <source>
        <strain evidence="6">HKST-UBA79</strain>
    </source>
</reference>
<evidence type="ECO:0000256" key="2">
    <source>
        <dbReference type="ARBA" id="ARBA00022980"/>
    </source>
</evidence>
<proteinExistence type="inferred from homology"/>
<dbReference type="PANTHER" id="PTHR43168">
    <property type="entry name" value="50S RIBOSOMAL PROTEIN L33, CHLOROPLASTIC"/>
    <property type="match status" value="1"/>
</dbReference>
<sequence length="56" mass="6340">MAKKSNRLLVGLQCTVCGAVNYVSQRNKVNTTDKLGLNKFCKVCRKHLPHKEKPKL</sequence>
<comment type="similarity">
    <text evidence="1 5">Belongs to the bacterial ribosomal protein bL33 family.</text>
</comment>
<dbReference type="GO" id="GO:0003735">
    <property type="term" value="F:structural constituent of ribosome"/>
    <property type="evidence" value="ECO:0007669"/>
    <property type="project" value="InterPro"/>
</dbReference>
<dbReference type="InterPro" id="IPR038584">
    <property type="entry name" value="Ribosomal_bL33_sf"/>
</dbReference>
<evidence type="ECO:0000313" key="6">
    <source>
        <dbReference type="EMBL" id="MCA9308354.1"/>
    </source>
</evidence>
<dbReference type="NCBIfam" id="NF001860">
    <property type="entry name" value="PRK00595.1"/>
    <property type="match status" value="1"/>
</dbReference>
<keyword evidence="3 5" id="KW-0687">Ribonucleoprotein</keyword>
<keyword evidence="2 5" id="KW-0689">Ribosomal protein</keyword>
<dbReference type="Gene3D" id="2.20.28.120">
    <property type="entry name" value="Ribosomal protein L33"/>
    <property type="match status" value="1"/>
</dbReference>
<dbReference type="SUPFAM" id="SSF57829">
    <property type="entry name" value="Zn-binding ribosomal proteins"/>
    <property type="match status" value="1"/>
</dbReference>
<reference evidence="6" key="1">
    <citation type="submission" date="2020-04" db="EMBL/GenBank/DDBJ databases">
        <authorList>
            <person name="Zhang T."/>
        </authorList>
    </citation>
    <scope>NUCLEOTIDE SEQUENCE</scope>
    <source>
        <strain evidence="6">HKST-UBA79</strain>
    </source>
</reference>
<dbReference type="GO" id="GO:1990904">
    <property type="term" value="C:ribonucleoprotein complex"/>
    <property type="evidence" value="ECO:0007669"/>
    <property type="project" value="UniProtKB-KW"/>
</dbReference>
<dbReference type="NCBIfam" id="NF001764">
    <property type="entry name" value="PRK00504.1"/>
    <property type="match status" value="1"/>
</dbReference>
<evidence type="ECO:0000256" key="3">
    <source>
        <dbReference type="ARBA" id="ARBA00023274"/>
    </source>
</evidence>
<dbReference type="GO" id="GO:0006412">
    <property type="term" value="P:translation"/>
    <property type="evidence" value="ECO:0007669"/>
    <property type="project" value="UniProtKB-UniRule"/>
</dbReference>
<dbReference type="GO" id="GO:0005840">
    <property type="term" value="C:ribosome"/>
    <property type="evidence" value="ECO:0007669"/>
    <property type="project" value="UniProtKB-KW"/>
</dbReference>
<dbReference type="Proteomes" id="UP000740557">
    <property type="component" value="Unassembled WGS sequence"/>
</dbReference>
<evidence type="ECO:0000256" key="1">
    <source>
        <dbReference type="ARBA" id="ARBA00007596"/>
    </source>
</evidence>
<dbReference type="EMBL" id="JAGQNX010000071">
    <property type="protein sequence ID" value="MCA9308354.1"/>
    <property type="molecule type" value="Genomic_DNA"/>
</dbReference>
<dbReference type="InterPro" id="IPR001705">
    <property type="entry name" value="Ribosomal_bL33"/>
</dbReference>
<dbReference type="HAMAP" id="MF_00294">
    <property type="entry name" value="Ribosomal_bL33"/>
    <property type="match status" value="1"/>
</dbReference>
<gene>
    <name evidence="5 6" type="primary">rpmG</name>
    <name evidence="6" type="ORF">KC980_02475</name>
</gene>
<dbReference type="GO" id="GO:0005737">
    <property type="term" value="C:cytoplasm"/>
    <property type="evidence" value="ECO:0007669"/>
    <property type="project" value="UniProtKB-ARBA"/>
</dbReference>
<accession>A0A955EBC1</accession>
<evidence type="ECO:0000256" key="4">
    <source>
        <dbReference type="ARBA" id="ARBA00035176"/>
    </source>
</evidence>